<keyword evidence="1" id="KW-0812">Transmembrane</keyword>
<dbReference type="EMBL" id="QGHB01000001">
    <property type="protein sequence ID" value="PWK91297.1"/>
    <property type="molecule type" value="Genomic_DNA"/>
</dbReference>
<dbReference type="Proteomes" id="UP000246005">
    <property type="component" value="Unassembled WGS sequence"/>
</dbReference>
<comment type="caution">
    <text evidence="2">The sequence shown here is derived from an EMBL/GenBank/DDBJ whole genome shotgun (WGS) entry which is preliminary data.</text>
</comment>
<feature type="transmembrane region" description="Helical" evidence="1">
    <location>
        <begin position="41"/>
        <end position="63"/>
    </location>
</feature>
<sequence>MVLRTAVGAVVGTVAGAGFLLTLKLFTRYCDSGPVVAGCGAAFPLAFGLNFSIWMVVAAALICTGFRALRTERGWWTAGIGSGLWFVLFLAVIYVRVFHLGDLYQEDVHRFLEIAYVLVACVGYAVAALCVGQRRTA</sequence>
<feature type="transmembrane region" description="Helical" evidence="1">
    <location>
        <begin position="7"/>
        <end position="26"/>
    </location>
</feature>
<reference evidence="2 3" key="1">
    <citation type="submission" date="2018-05" db="EMBL/GenBank/DDBJ databases">
        <title>Genomic Encyclopedia of Type Strains, Phase IV (KMG-IV): sequencing the most valuable type-strain genomes for metagenomic binning, comparative biology and taxonomic classification.</title>
        <authorList>
            <person name="Goeker M."/>
        </authorList>
    </citation>
    <scope>NUCLEOTIDE SEQUENCE [LARGE SCALE GENOMIC DNA]</scope>
    <source>
        <strain evidence="2 3">DSM 45480</strain>
    </source>
</reference>
<name>A0A316ICI7_9PSEU</name>
<evidence type="ECO:0000313" key="2">
    <source>
        <dbReference type="EMBL" id="PWK91297.1"/>
    </source>
</evidence>
<keyword evidence="1" id="KW-1133">Transmembrane helix</keyword>
<proteinExistence type="predicted"/>
<dbReference type="RefSeq" id="WP_109631784.1">
    <property type="nucleotide sequence ID" value="NZ_QGHB01000001.1"/>
</dbReference>
<keyword evidence="1" id="KW-0472">Membrane</keyword>
<protein>
    <submittedName>
        <fullName evidence="2">Uncharacterized protein</fullName>
    </submittedName>
</protein>
<feature type="transmembrane region" description="Helical" evidence="1">
    <location>
        <begin position="75"/>
        <end position="94"/>
    </location>
</feature>
<accession>A0A316ICI7</accession>
<evidence type="ECO:0000313" key="3">
    <source>
        <dbReference type="Proteomes" id="UP000246005"/>
    </source>
</evidence>
<gene>
    <name evidence="2" type="ORF">C8D88_1011331</name>
</gene>
<organism evidence="2 3">
    <name type="scientific">Lentzea atacamensis</name>
    <dbReference type="NCBI Taxonomy" id="531938"/>
    <lineage>
        <taxon>Bacteria</taxon>
        <taxon>Bacillati</taxon>
        <taxon>Actinomycetota</taxon>
        <taxon>Actinomycetes</taxon>
        <taxon>Pseudonocardiales</taxon>
        <taxon>Pseudonocardiaceae</taxon>
        <taxon>Lentzea</taxon>
    </lineage>
</organism>
<evidence type="ECO:0000256" key="1">
    <source>
        <dbReference type="SAM" id="Phobius"/>
    </source>
</evidence>
<dbReference type="AlphaFoldDB" id="A0A316ICI7"/>
<feature type="transmembrane region" description="Helical" evidence="1">
    <location>
        <begin position="114"/>
        <end position="132"/>
    </location>
</feature>